<dbReference type="SMART" id="SM00336">
    <property type="entry name" value="BBOX"/>
    <property type="match status" value="1"/>
</dbReference>
<dbReference type="InterPro" id="IPR013083">
    <property type="entry name" value="Znf_RING/FYVE/PHD"/>
</dbReference>
<dbReference type="AlphaFoldDB" id="A0A9D3QLW8"/>
<evidence type="ECO:0000256" key="4">
    <source>
        <dbReference type="PROSITE-ProRule" id="PRU00024"/>
    </source>
</evidence>
<dbReference type="PROSITE" id="PS50119">
    <property type="entry name" value="ZF_BBOX"/>
    <property type="match status" value="1"/>
</dbReference>
<dbReference type="InterPro" id="IPR027370">
    <property type="entry name" value="Znf-RING_euk"/>
</dbReference>
<evidence type="ECO:0000256" key="1">
    <source>
        <dbReference type="ARBA" id="ARBA00022723"/>
    </source>
</evidence>
<dbReference type="Gene3D" id="3.30.160.60">
    <property type="entry name" value="Classic Zinc Finger"/>
    <property type="match status" value="1"/>
</dbReference>
<proteinExistence type="predicted"/>
<comment type="caution">
    <text evidence="9">The sequence shown here is derived from an EMBL/GenBank/DDBJ whole genome shotgun (WGS) entry which is preliminary data.</text>
</comment>
<dbReference type="PROSITE" id="PS50089">
    <property type="entry name" value="ZF_RING_2"/>
    <property type="match status" value="1"/>
</dbReference>
<dbReference type="Pfam" id="PF00643">
    <property type="entry name" value="zf-B_box"/>
    <property type="match status" value="1"/>
</dbReference>
<evidence type="ECO:0000259" key="6">
    <source>
        <dbReference type="PROSITE" id="PS50089"/>
    </source>
</evidence>
<dbReference type="InterPro" id="IPR043136">
    <property type="entry name" value="B30.2/SPRY_sf"/>
</dbReference>
<evidence type="ECO:0000313" key="9">
    <source>
        <dbReference type="EMBL" id="KAG7492573.1"/>
    </source>
</evidence>
<feature type="coiled-coil region" evidence="5">
    <location>
        <begin position="188"/>
        <end position="219"/>
    </location>
</feature>
<dbReference type="InterPro" id="IPR001841">
    <property type="entry name" value="Znf_RING"/>
</dbReference>
<dbReference type="InterPro" id="IPR017907">
    <property type="entry name" value="Znf_RING_CS"/>
</dbReference>
<dbReference type="FunFam" id="2.60.120.920:FF:000004">
    <property type="entry name" value="Butyrophilin subfamily 1 member A1"/>
    <property type="match status" value="1"/>
</dbReference>
<keyword evidence="1" id="KW-0479">Metal-binding</keyword>
<evidence type="ECO:0000259" key="8">
    <source>
        <dbReference type="PROSITE" id="PS50188"/>
    </source>
</evidence>
<dbReference type="SMART" id="SM00589">
    <property type="entry name" value="PRY"/>
    <property type="match status" value="1"/>
</dbReference>
<dbReference type="InterPro" id="IPR000315">
    <property type="entry name" value="Znf_B-box"/>
</dbReference>
<dbReference type="PANTHER" id="PTHR24103">
    <property type="entry name" value="E3 UBIQUITIN-PROTEIN LIGASE TRIM"/>
    <property type="match status" value="1"/>
</dbReference>
<organism evidence="9 10">
    <name type="scientific">Megalops atlanticus</name>
    <name type="common">Tarpon</name>
    <name type="synonym">Clupea gigantea</name>
    <dbReference type="NCBI Taxonomy" id="7932"/>
    <lineage>
        <taxon>Eukaryota</taxon>
        <taxon>Metazoa</taxon>
        <taxon>Chordata</taxon>
        <taxon>Craniata</taxon>
        <taxon>Vertebrata</taxon>
        <taxon>Euteleostomi</taxon>
        <taxon>Actinopterygii</taxon>
        <taxon>Neopterygii</taxon>
        <taxon>Teleostei</taxon>
        <taxon>Elopiformes</taxon>
        <taxon>Megalopidae</taxon>
        <taxon>Megalops</taxon>
    </lineage>
</organism>
<feature type="domain" description="B30.2/SPRY" evidence="8">
    <location>
        <begin position="273"/>
        <end position="466"/>
    </location>
</feature>
<keyword evidence="2 4" id="KW-0863">Zinc-finger</keyword>
<dbReference type="InterPro" id="IPR003877">
    <property type="entry name" value="SPRY_dom"/>
</dbReference>
<dbReference type="Gene3D" id="2.60.120.920">
    <property type="match status" value="1"/>
</dbReference>
<dbReference type="SUPFAM" id="SSF57850">
    <property type="entry name" value="RING/U-box"/>
    <property type="match status" value="1"/>
</dbReference>
<accession>A0A9D3QLW8</accession>
<dbReference type="InterPro" id="IPR006574">
    <property type="entry name" value="PRY"/>
</dbReference>
<dbReference type="Pfam" id="PF13445">
    <property type="entry name" value="zf-RING_UBOX"/>
    <property type="match status" value="1"/>
</dbReference>
<dbReference type="SMART" id="SM00449">
    <property type="entry name" value="SPRY"/>
    <property type="match status" value="1"/>
</dbReference>
<dbReference type="SUPFAM" id="SSF57845">
    <property type="entry name" value="B-box zinc-binding domain"/>
    <property type="match status" value="1"/>
</dbReference>
<dbReference type="SUPFAM" id="SSF49899">
    <property type="entry name" value="Concanavalin A-like lectins/glucanases"/>
    <property type="match status" value="1"/>
</dbReference>
<dbReference type="GO" id="GO:0008270">
    <property type="term" value="F:zinc ion binding"/>
    <property type="evidence" value="ECO:0007669"/>
    <property type="project" value="UniProtKB-KW"/>
</dbReference>
<dbReference type="CDD" id="cd13733">
    <property type="entry name" value="SPRY_PRY_C-I_1"/>
    <property type="match status" value="1"/>
</dbReference>
<evidence type="ECO:0000256" key="5">
    <source>
        <dbReference type="SAM" id="Coils"/>
    </source>
</evidence>
<evidence type="ECO:0000259" key="7">
    <source>
        <dbReference type="PROSITE" id="PS50119"/>
    </source>
</evidence>
<dbReference type="InterPro" id="IPR003879">
    <property type="entry name" value="Butyrophylin_SPRY"/>
</dbReference>
<dbReference type="InterPro" id="IPR013320">
    <property type="entry name" value="ConA-like_dom_sf"/>
</dbReference>
<dbReference type="Gene3D" id="3.30.40.10">
    <property type="entry name" value="Zinc/RING finger domain, C3HC4 (zinc finger)"/>
    <property type="match status" value="1"/>
</dbReference>
<dbReference type="PRINTS" id="PR01407">
    <property type="entry name" value="BUTYPHLNCDUF"/>
</dbReference>
<dbReference type="Pfam" id="PF13765">
    <property type="entry name" value="PRY"/>
    <property type="match status" value="1"/>
</dbReference>
<evidence type="ECO:0000256" key="3">
    <source>
        <dbReference type="ARBA" id="ARBA00022833"/>
    </source>
</evidence>
<dbReference type="InterPro" id="IPR001870">
    <property type="entry name" value="B30.2/SPRY"/>
</dbReference>
<dbReference type="InterPro" id="IPR050143">
    <property type="entry name" value="TRIM/RBCC"/>
</dbReference>
<evidence type="ECO:0000256" key="2">
    <source>
        <dbReference type="ARBA" id="ARBA00022771"/>
    </source>
</evidence>
<protein>
    <submittedName>
        <fullName evidence="9">Uncharacterized protein</fullName>
    </submittedName>
</protein>
<gene>
    <name evidence="9" type="ORF">MATL_G00015670</name>
</gene>
<sequence>MAANASFLEEDLCCCVCFDTFKDPVVLECSHSFCRVCLQQYWEEKSSRECPICRKESSINPLPNLALKNIVESYLKRANCESPQRSEACCRLHGEKLKLFCVDDEELLCVVCQTSKKHGNHKLCPAEEAVLDLKRELKSAKNFATEKLGRFKEFKRACEETAEHIWSQAQHTERQVKTEFEKLHQFLRDEEETRLAALREEEEQKSQMMKEKMENITSHIHNLSDKITAIENAMDSEDISFLKTYKNNKRRAQCTLQDPEMISGALIDVTKHLGNLKFRVLEKMLGMVQYTPVTLDPNTAAPWLCLSDDLTSVRDTGDKQQLPDNPERFDSCVSVLGSEGFTSGKHRWEVEVGNKPAWTIGVVKKSIRRKGQIKCDPVRGFWVITLRNGEYKAAGVKRLSLKKKPQRIRVQLDYDRGKVFFIDTTNMSHIYTFNDTFTERLFPYFSPSINIDGNNPGALCICPVKSSVTVMSSKGR</sequence>
<dbReference type="SMART" id="SM00184">
    <property type="entry name" value="RING"/>
    <property type="match status" value="1"/>
</dbReference>
<dbReference type="OrthoDB" id="654191at2759"/>
<dbReference type="PROSITE" id="PS50188">
    <property type="entry name" value="B302_SPRY"/>
    <property type="match status" value="1"/>
</dbReference>
<keyword evidence="10" id="KW-1185">Reference proteome</keyword>
<name>A0A9D3QLW8_MEGAT</name>
<feature type="domain" description="RING-type" evidence="6">
    <location>
        <begin position="14"/>
        <end position="54"/>
    </location>
</feature>
<dbReference type="Pfam" id="PF00622">
    <property type="entry name" value="SPRY"/>
    <property type="match status" value="1"/>
</dbReference>
<reference evidence="9" key="1">
    <citation type="submission" date="2021-01" db="EMBL/GenBank/DDBJ databases">
        <authorList>
            <person name="Zahm M."/>
            <person name="Roques C."/>
            <person name="Cabau C."/>
            <person name="Klopp C."/>
            <person name="Donnadieu C."/>
            <person name="Jouanno E."/>
            <person name="Lampietro C."/>
            <person name="Louis A."/>
            <person name="Herpin A."/>
            <person name="Echchiki A."/>
            <person name="Berthelot C."/>
            <person name="Parey E."/>
            <person name="Roest-Crollius H."/>
            <person name="Braasch I."/>
            <person name="Postlethwait J."/>
            <person name="Bobe J."/>
            <person name="Montfort J."/>
            <person name="Bouchez O."/>
            <person name="Begum T."/>
            <person name="Mejri S."/>
            <person name="Adams A."/>
            <person name="Chen W.-J."/>
            <person name="Guiguen Y."/>
        </authorList>
    </citation>
    <scope>NUCLEOTIDE SEQUENCE</scope>
    <source>
        <strain evidence="9">YG-15Mar2019-1</strain>
        <tissue evidence="9">Brain</tissue>
    </source>
</reference>
<dbReference type="PROSITE" id="PS00518">
    <property type="entry name" value="ZF_RING_1"/>
    <property type="match status" value="1"/>
</dbReference>
<dbReference type="EMBL" id="JAFDVH010000001">
    <property type="protein sequence ID" value="KAG7492573.1"/>
    <property type="molecule type" value="Genomic_DNA"/>
</dbReference>
<evidence type="ECO:0000313" key="10">
    <source>
        <dbReference type="Proteomes" id="UP001046870"/>
    </source>
</evidence>
<keyword evidence="5" id="KW-0175">Coiled coil</keyword>
<feature type="domain" description="B box-type" evidence="7">
    <location>
        <begin position="84"/>
        <end position="126"/>
    </location>
</feature>
<dbReference type="Proteomes" id="UP001046870">
    <property type="component" value="Chromosome 1"/>
</dbReference>
<keyword evidence="3" id="KW-0862">Zinc</keyword>